<accession>A0ABP9WBV3</accession>
<dbReference type="EMBL" id="BAABRP010000024">
    <property type="protein sequence ID" value="GAA5514804.1"/>
    <property type="molecule type" value="Genomic_DNA"/>
</dbReference>
<feature type="region of interest" description="Disordered" evidence="1">
    <location>
        <begin position="29"/>
        <end position="52"/>
    </location>
</feature>
<gene>
    <name evidence="2" type="ORF">Dcar01_03565</name>
</gene>
<reference evidence="2 3" key="1">
    <citation type="submission" date="2024-02" db="EMBL/GenBank/DDBJ databases">
        <title>Deinococcus carri NBRC 110142.</title>
        <authorList>
            <person name="Ichikawa N."/>
            <person name="Katano-Makiyama Y."/>
            <person name="Hidaka K."/>
        </authorList>
    </citation>
    <scope>NUCLEOTIDE SEQUENCE [LARGE SCALE GENOMIC DNA]</scope>
    <source>
        <strain evidence="2 3">NBRC 110142</strain>
    </source>
</reference>
<keyword evidence="3" id="KW-1185">Reference proteome</keyword>
<evidence type="ECO:0000313" key="2">
    <source>
        <dbReference type="EMBL" id="GAA5514804.1"/>
    </source>
</evidence>
<dbReference type="Proteomes" id="UP001401887">
    <property type="component" value="Unassembled WGS sequence"/>
</dbReference>
<name>A0ABP9WBV3_9DEIO</name>
<proteinExistence type="predicted"/>
<comment type="caution">
    <text evidence="2">The sequence shown here is derived from an EMBL/GenBank/DDBJ whole genome shotgun (WGS) entry which is preliminary data.</text>
</comment>
<sequence length="52" mass="5798">MTSTPQPFRPVSRLTWAADLLIRMHAARLARESTTPLTPTAQPAREEQARPA</sequence>
<dbReference type="RefSeq" id="WP_345467951.1">
    <property type="nucleotide sequence ID" value="NZ_BAABRP010000024.1"/>
</dbReference>
<organism evidence="2 3">
    <name type="scientific">Deinococcus carri</name>
    <dbReference type="NCBI Taxonomy" id="1211323"/>
    <lineage>
        <taxon>Bacteria</taxon>
        <taxon>Thermotogati</taxon>
        <taxon>Deinococcota</taxon>
        <taxon>Deinococci</taxon>
        <taxon>Deinococcales</taxon>
        <taxon>Deinococcaceae</taxon>
        <taxon>Deinococcus</taxon>
    </lineage>
</organism>
<evidence type="ECO:0000313" key="3">
    <source>
        <dbReference type="Proteomes" id="UP001401887"/>
    </source>
</evidence>
<evidence type="ECO:0000256" key="1">
    <source>
        <dbReference type="SAM" id="MobiDB-lite"/>
    </source>
</evidence>
<feature type="compositionally biased region" description="Polar residues" evidence="1">
    <location>
        <begin position="32"/>
        <end position="41"/>
    </location>
</feature>
<protein>
    <submittedName>
        <fullName evidence="2">Uncharacterized protein</fullName>
    </submittedName>
</protein>